<dbReference type="EMBL" id="OANU01000156">
    <property type="protein sequence ID" value="SNX50831.1"/>
    <property type="molecule type" value="Genomic_DNA"/>
</dbReference>
<sequence length="47" mass="5621">MALPMLIEDKDKTWIFKIITQMQIWHFEIGTLLDCTERITHTVINCE</sequence>
<organism evidence="1 2">
    <name type="scientific">Vibrio thalassae</name>
    <dbReference type="NCBI Taxonomy" id="1243014"/>
    <lineage>
        <taxon>Bacteria</taxon>
        <taxon>Pseudomonadati</taxon>
        <taxon>Pseudomonadota</taxon>
        <taxon>Gammaproteobacteria</taxon>
        <taxon>Vibrionales</taxon>
        <taxon>Vibrionaceae</taxon>
        <taxon>Vibrio</taxon>
    </lineage>
</organism>
<proteinExistence type="predicted"/>
<evidence type="ECO:0000313" key="1">
    <source>
        <dbReference type="EMBL" id="SNX50831.1"/>
    </source>
</evidence>
<dbReference type="AlphaFoldDB" id="A0A240EQM6"/>
<reference evidence="2" key="1">
    <citation type="submission" date="2016-06" db="EMBL/GenBank/DDBJ databases">
        <authorList>
            <person name="Rodrigo-Torres L."/>
            <person name="Arahal R.D."/>
            <person name="Lucena T."/>
        </authorList>
    </citation>
    <scope>NUCLEOTIDE SEQUENCE [LARGE SCALE GENOMIC DNA]</scope>
    <source>
        <strain evidence="2">CECT8203</strain>
    </source>
</reference>
<keyword evidence="2" id="KW-1185">Reference proteome</keyword>
<protein>
    <submittedName>
        <fullName evidence="1">Uncharacterized protein</fullName>
    </submittedName>
</protein>
<evidence type="ECO:0000313" key="2">
    <source>
        <dbReference type="Proteomes" id="UP000219336"/>
    </source>
</evidence>
<gene>
    <name evidence="1" type="ORF">VTH8203_04505</name>
</gene>
<name>A0A240EQM6_9VIBR</name>
<accession>A0A240EQM6</accession>
<dbReference type="Proteomes" id="UP000219336">
    <property type="component" value="Unassembled WGS sequence"/>
</dbReference>